<keyword evidence="4 5" id="KW-0472">Membrane</keyword>
<dbReference type="EMBL" id="FQZB01000014">
    <property type="protein sequence ID" value="SHK14302.1"/>
    <property type="molecule type" value="Genomic_DNA"/>
</dbReference>
<gene>
    <name evidence="7" type="ORF">SAMN02745163_03265</name>
</gene>
<feature type="transmembrane region" description="Helical" evidence="5">
    <location>
        <begin position="64"/>
        <end position="80"/>
    </location>
</feature>
<dbReference type="GO" id="GO:0016020">
    <property type="term" value="C:membrane"/>
    <property type="evidence" value="ECO:0007669"/>
    <property type="project" value="UniProtKB-SubCell"/>
</dbReference>
<keyword evidence="2 5" id="KW-0812">Transmembrane</keyword>
<dbReference type="RefSeq" id="WP_072990226.1">
    <property type="nucleotide sequence ID" value="NZ_FQZB01000014.1"/>
</dbReference>
<dbReference type="AlphaFoldDB" id="A0A1M6Q259"/>
<evidence type="ECO:0000313" key="7">
    <source>
        <dbReference type="EMBL" id="SHK14302.1"/>
    </source>
</evidence>
<evidence type="ECO:0000259" key="6">
    <source>
        <dbReference type="Pfam" id="PF13515"/>
    </source>
</evidence>
<feature type="domain" description="Integral membrane bound transporter" evidence="6">
    <location>
        <begin position="365"/>
        <end position="484"/>
    </location>
</feature>
<feature type="transmembrane region" description="Helical" evidence="5">
    <location>
        <begin position="86"/>
        <end position="104"/>
    </location>
</feature>
<proteinExistence type="predicted"/>
<organism evidence="7 8">
    <name type="scientific">Clostridium cavendishii DSM 21758</name>
    <dbReference type="NCBI Taxonomy" id="1121302"/>
    <lineage>
        <taxon>Bacteria</taxon>
        <taxon>Bacillati</taxon>
        <taxon>Bacillota</taxon>
        <taxon>Clostridia</taxon>
        <taxon>Eubacteriales</taxon>
        <taxon>Clostridiaceae</taxon>
        <taxon>Clostridium</taxon>
    </lineage>
</organism>
<feature type="transmembrane region" description="Helical" evidence="5">
    <location>
        <begin position="38"/>
        <end position="57"/>
    </location>
</feature>
<evidence type="ECO:0000256" key="4">
    <source>
        <dbReference type="ARBA" id="ARBA00023136"/>
    </source>
</evidence>
<accession>A0A1M6Q259</accession>
<evidence type="ECO:0000256" key="2">
    <source>
        <dbReference type="ARBA" id="ARBA00022692"/>
    </source>
</evidence>
<feature type="transmembrane region" description="Helical" evidence="5">
    <location>
        <begin position="448"/>
        <end position="465"/>
    </location>
</feature>
<sequence length="655" mass="75924">MNDILKKVGFDSEVFIKQLMIGAPIIIIFGLIGGKNSLMLAIPFFMGSLMLGSRNFSIKPFRKFLSVLIIGTLVTMLASLAKLDSFIGIMINLIMIFFVVFIFVSIYEMSLYLPIIYYIAYLELLPIGINDLKSTLILVLIGTMYVSLIQVIIFKNSFSKAINKGIKDEIRLLEDQIENIIKGTYNEEIYKKNIKSVKNLSLKIYSYRYKNNLSTNLGRIYFGISVIIEGFNEILNDLNKFQNINIDNYLKDFLINFKVIFSDIDLYLNKEIGSEIFEKKLVDFCEKYKDTSVEYYHIHQVLNLLKLSSIHINQYISLDKAERQGFKQGIKVNKNIFFTNIKENFNLKSLNFRFALRMSLILSFSIFLVSYYKAPKTLWLPITVLVIMKPFFEDTLSKSFERVKGTILGLIILSILLEIFKGNDIRIVIAILSIFIGFGFLRYDRAVIFYTIGSVLMASFTMGIYEPIIYRFLYVALGVIMVILANKFILPYRIINVIEFYKAELIDLNIELFDAVIASIKGIIDEEKIREILFKINLNSSRIYFYNAKIQNNMVDDLVFYNVGFIQGCLNNIISTKKDNLILENEDFQFIRNDFSKLFFYIEKHKDTKEIRENINTDISGMFLKAQSIEDKLFMIGLSNIFIATKYLEDSFKVV</sequence>
<keyword evidence="8" id="KW-1185">Reference proteome</keyword>
<feature type="transmembrane region" description="Helical" evidence="5">
    <location>
        <begin position="425"/>
        <end position="441"/>
    </location>
</feature>
<reference evidence="7 8" key="1">
    <citation type="submission" date="2016-11" db="EMBL/GenBank/DDBJ databases">
        <authorList>
            <person name="Jaros S."/>
            <person name="Januszkiewicz K."/>
            <person name="Wedrychowicz H."/>
        </authorList>
    </citation>
    <scope>NUCLEOTIDE SEQUENCE [LARGE SCALE GENOMIC DNA]</scope>
    <source>
        <strain evidence="7 8">DSM 21758</strain>
    </source>
</reference>
<feature type="transmembrane region" description="Helical" evidence="5">
    <location>
        <begin position="471"/>
        <end position="490"/>
    </location>
</feature>
<feature type="transmembrane region" description="Helical" evidence="5">
    <location>
        <begin position="354"/>
        <end position="372"/>
    </location>
</feature>
<dbReference type="Proteomes" id="UP000184310">
    <property type="component" value="Unassembled WGS sequence"/>
</dbReference>
<keyword evidence="3 5" id="KW-1133">Transmembrane helix</keyword>
<protein>
    <submittedName>
        <fullName evidence="7">Fusaric acid resistance protein-like</fullName>
    </submittedName>
</protein>
<comment type="subcellular location">
    <subcellularLocation>
        <location evidence="1">Membrane</location>
        <topology evidence="1">Multi-pass membrane protein</topology>
    </subcellularLocation>
</comment>
<evidence type="ECO:0000256" key="1">
    <source>
        <dbReference type="ARBA" id="ARBA00004141"/>
    </source>
</evidence>
<dbReference type="OrthoDB" id="1654636at2"/>
<dbReference type="Pfam" id="PF13515">
    <property type="entry name" value="FUSC_2"/>
    <property type="match status" value="1"/>
</dbReference>
<evidence type="ECO:0000256" key="5">
    <source>
        <dbReference type="SAM" id="Phobius"/>
    </source>
</evidence>
<dbReference type="STRING" id="1121302.SAMN02745163_03265"/>
<name>A0A1M6Q259_9CLOT</name>
<dbReference type="InterPro" id="IPR049453">
    <property type="entry name" value="Memb_transporter_dom"/>
</dbReference>
<feature type="transmembrane region" description="Helical" evidence="5">
    <location>
        <begin position="111"/>
        <end position="129"/>
    </location>
</feature>
<evidence type="ECO:0000256" key="3">
    <source>
        <dbReference type="ARBA" id="ARBA00022989"/>
    </source>
</evidence>
<evidence type="ECO:0000313" key="8">
    <source>
        <dbReference type="Proteomes" id="UP000184310"/>
    </source>
</evidence>
<feature type="transmembrane region" description="Helical" evidence="5">
    <location>
        <begin position="135"/>
        <end position="154"/>
    </location>
</feature>